<comment type="similarity">
    <text evidence="10">Belongs to the adenylate cyclase family. DacA/CdaA subfamily.</text>
</comment>
<keyword evidence="8 10" id="KW-1133">Transmembrane helix</keyword>
<evidence type="ECO:0000256" key="8">
    <source>
        <dbReference type="ARBA" id="ARBA00022989"/>
    </source>
</evidence>
<proteinExistence type="inferred from homology"/>
<dbReference type="GO" id="GO:0106408">
    <property type="term" value="F:diadenylate cyclase activity"/>
    <property type="evidence" value="ECO:0007669"/>
    <property type="project" value="UniProtKB-EC"/>
</dbReference>
<dbReference type="Proteomes" id="UP000005801">
    <property type="component" value="Unassembled WGS sequence"/>
</dbReference>
<dbReference type="GO" id="GO:0005524">
    <property type="term" value="F:ATP binding"/>
    <property type="evidence" value="ECO:0007669"/>
    <property type="project" value="UniProtKB-UniRule"/>
</dbReference>
<dbReference type="InterPro" id="IPR036888">
    <property type="entry name" value="DNA_integrity_DisA_N_sf"/>
</dbReference>
<comment type="subunit">
    <text evidence="10">Probably a homodimer.</text>
</comment>
<protein>
    <recommendedName>
        <fullName evidence="10">Diadenylate cyclase</fullName>
        <shortName evidence="10">DAC</shortName>
        <ecNumber evidence="10">2.7.7.85</ecNumber>
    </recommendedName>
    <alternativeName>
        <fullName evidence="10">Cyclic-di-AMP synthase</fullName>
        <shortName evidence="10">c-di-AMP synthase</shortName>
    </alternativeName>
</protein>
<feature type="transmembrane region" description="Helical" evidence="10">
    <location>
        <begin position="6"/>
        <end position="29"/>
    </location>
</feature>
<keyword evidence="7 10" id="KW-0067">ATP-binding</keyword>
<dbReference type="GO" id="GO:0006171">
    <property type="term" value="P:cAMP biosynthetic process"/>
    <property type="evidence" value="ECO:0007669"/>
    <property type="project" value="InterPro"/>
</dbReference>
<comment type="caution">
    <text evidence="13">The sequence shown here is derived from an EMBL/GenBank/DDBJ whole genome shotgun (WGS) entry which is preliminary data.</text>
</comment>
<evidence type="ECO:0000259" key="12">
    <source>
        <dbReference type="PROSITE" id="PS51794"/>
    </source>
</evidence>
<dbReference type="OrthoDB" id="9807385at2"/>
<evidence type="ECO:0000256" key="2">
    <source>
        <dbReference type="ARBA" id="ARBA00022475"/>
    </source>
</evidence>
<dbReference type="PANTHER" id="PTHR34185:SF1">
    <property type="entry name" value="DIADENYLATE CYCLASE"/>
    <property type="match status" value="1"/>
</dbReference>
<keyword evidence="5 10" id="KW-0548">Nucleotidyltransferase</keyword>
<organism evidence="13 14">
    <name type="scientific">Plesiocystis pacifica SIR-1</name>
    <dbReference type="NCBI Taxonomy" id="391625"/>
    <lineage>
        <taxon>Bacteria</taxon>
        <taxon>Pseudomonadati</taxon>
        <taxon>Myxococcota</taxon>
        <taxon>Polyangia</taxon>
        <taxon>Nannocystales</taxon>
        <taxon>Nannocystaceae</taxon>
        <taxon>Plesiocystis</taxon>
    </lineage>
</organism>
<feature type="transmembrane region" description="Helical" evidence="10">
    <location>
        <begin position="59"/>
        <end position="81"/>
    </location>
</feature>
<comment type="catalytic activity">
    <reaction evidence="1 10">
        <text>2 ATP = 3',3'-c-di-AMP + 2 diphosphate</text>
        <dbReference type="Rhea" id="RHEA:35655"/>
        <dbReference type="ChEBI" id="CHEBI:30616"/>
        <dbReference type="ChEBI" id="CHEBI:33019"/>
        <dbReference type="ChEBI" id="CHEBI:71500"/>
        <dbReference type="EC" id="2.7.7.85"/>
    </reaction>
</comment>
<feature type="compositionally biased region" description="Low complexity" evidence="11">
    <location>
        <begin position="265"/>
        <end position="283"/>
    </location>
</feature>
<reference evidence="13 14" key="1">
    <citation type="submission" date="2007-06" db="EMBL/GenBank/DDBJ databases">
        <authorList>
            <person name="Shimkets L."/>
            <person name="Ferriera S."/>
            <person name="Johnson J."/>
            <person name="Kravitz S."/>
            <person name="Beeson K."/>
            <person name="Sutton G."/>
            <person name="Rogers Y.-H."/>
            <person name="Friedman R."/>
            <person name="Frazier M."/>
            <person name="Venter J.C."/>
        </authorList>
    </citation>
    <scope>NUCLEOTIDE SEQUENCE [LARGE SCALE GENOMIC DNA]</scope>
    <source>
        <strain evidence="13 14">SIR-1</strain>
    </source>
</reference>
<evidence type="ECO:0000256" key="1">
    <source>
        <dbReference type="ARBA" id="ARBA00000877"/>
    </source>
</evidence>
<evidence type="ECO:0000313" key="13">
    <source>
        <dbReference type="EMBL" id="EDM73621.1"/>
    </source>
</evidence>
<keyword evidence="2 10" id="KW-1003">Cell membrane</keyword>
<comment type="function">
    <text evidence="10">Catalyzes the condensation of 2 ATP molecules into cyclic di-AMP (c-di-AMP), a second messenger used to regulate differing processes in different bacteria.</text>
</comment>
<feature type="region of interest" description="Disordered" evidence="11">
    <location>
        <begin position="258"/>
        <end position="300"/>
    </location>
</feature>
<dbReference type="PROSITE" id="PS51794">
    <property type="entry name" value="DAC"/>
    <property type="match status" value="1"/>
</dbReference>
<evidence type="ECO:0000256" key="5">
    <source>
        <dbReference type="ARBA" id="ARBA00022695"/>
    </source>
</evidence>
<keyword evidence="4 10" id="KW-0812">Transmembrane</keyword>
<feature type="domain" description="DAC" evidence="12">
    <location>
        <begin position="82"/>
        <end position="241"/>
    </location>
</feature>
<sequence>MSVPELLAALSWRDLLDFVLLYAASYAALRLLEGTRAVPVLVFVAVLAAAGWAARELDIVGFGLLLEAVLEYIIIILIVVFHPELRRLLVRVGQRLMPAARRESTASAVDALVSACGRLQQAKIGALIILEGELDVLEVSSDAGVEIDAPLQAETLVALMVPHAINTAHDGAVLIRELRIARAGVVLPLSKREGLDHCFGTRHRGALGISEDSDALVIVLSEERGELRVVEGGAMSEALEREQLQARVEAWLERPLGEDEARAEGSGVSAAVSSSMSAVMQSSPGHRRSSKPNREAESGR</sequence>
<name>A6GKI2_9BACT</name>
<dbReference type="Pfam" id="PF02457">
    <property type="entry name" value="DAC"/>
    <property type="match status" value="1"/>
</dbReference>
<evidence type="ECO:0000256" key="6">
    <source>
        <dbReference type="ARBA" id="ARBA00022741"/>
    </source>
</evidence>
<dbReference type="RefSeq" id="WP_006977218.1">
    <property type="nucleotide sequence ID" value="NZ_ABCS01000199.1"/>
</dbReference>
<feature type="transmembrane region" description="Helical" evidence="10">
    <location>
        <begin position="36"/>
        <end position="53"/>
    </location>
</feature>
<dbReference type="InterPro" id="IPR003390">
    <property type="entry name" value="DNA_integrity_scan_DisA_N"/>
</dbReference>
<dbReference type="SUPFAM" id="SSF143597">
    <property type="entry name" value="YojJ-like"/>
    <property type="match status" value="1"/>
</dbReference>
<comment type="caution">
    <text evidence="10">Lacks conserved residue(s) required for the propagation of feature annotation.</text>
</comment>
<dbReference type="eggNOG" id="COG1624">
    <property type="taxonomic scope" value="Bacteria"/>
</dbReference>
<evidence type="ECO:0000313" key="14">
    <source>
        <dbReference type="Proteomes" id="UP000005801"/>
    </source>
</evidence>
<keyword evidence="9 10" id="KW-0472">Membrane</keyword>
<gene>
    <name evidence="10" type="primary">dacA</name>
    <name evidence="13" type="ORF">PPSIR1_10140</name>
</gene>
<dbReference type="AlphaFoldDB" id="A6GKI2"/>
<evidence type="ECO:0000256" key="4">
    <source>
        <dbReference type="ARBA" id="ARBA00022692"/>
    </source>
</evidence>
<evidence type="ECO:0000256" key="9">
    <source>
        <dbReference type="ARBA" id="ARBA00023136"/>
    </source>
</evidence>
<dbReference type="InterPro" id="IPR014046">
    <property type="entry name" value="C-di-AMP_synthase"/>
</dbReference>
<dbReference type="HAMAP" id="MF_01499">
    <property type="entry name" value="DacA"/>
    <property type="match status" value="1"/>
</dbReference>
<evidence type="ECO:0000256" key="3">
    <source>
        <dbReference type="ARBA" id="ARBA00022679"/>
    </source>
</evidence>
<dbReference type="STRING" id="391625.PPSIR1_10140"/>
<accession>A6GKI2</accession>
<dbReference type="InterPro" id="IPR034701">
    <property type="entry name" value="CdaA"/>
</dbReference>
<dbReference type="PIRSF" id="PIRSF004793">
    <property type="entry name" value="UCP004793"/>
    <property type="match status" value="1"/>
</dbReference>
<dbReference type="PANTHER" id="PTHR34185">
    <property type="entry name" value="DIADENYLATE CYCLASE"/>
    <property type="match status" value="1"/>
</dbReference>
<dbReference type="InterPro" id="IPR050338">
    <property type="entry name" value="DisA"/>
</dbReference>
<dbReference type="GO" id="GO:0004016">
    <property type="term" value="F:adenylate cyclase activity"/>
    <property type="evidence" value="ECO:0007669"/>
    <property type="project" value="UniProtKB-UniRule"/>
</dbReference>
<evidence type="ECO:0000256" key="7">
    <source>
        <dbReference type="ARBA" id="ARBA00022840"/>
    </source>
</evidence>
<dbReference type="EC" id="2.7.7.85" evidence="10"/>
<keyword evidence="6 10" id="KW-0547">Nucleotide-binding</keyword>
<evidence type="ECO:0000256" key="10">
    <source>
        <dbReference type="HAMAP-Rule" id="MF_01499"/>
    </source>
</evidence>
<keyword evidence="3 10" id="KW-0808">Transferase</keyword>
<dbReference type="EMBL" id="ABCS01000199">
    <property type="protein sequence ID" value="EDM73621.1"/>
    <property type="molecule type" value="Genomic_DNA"/>
</dbReference>
<evidence type="ECO:0000256" key="11">
    <source>
        <dbReference type="SAM" id="MobiDB-lite"/>
    </source>
</evidence>
<dbReference type="Gene3D" id="3.40.1700.10">
    <property type="entry name" value="DNA integrity scanning protein, DisA, N-terminal domain"/>
    <property type="match status" value="1"/>
</dbReference>
<keyword evidence="14" id="KW-1185">Reference proteome</keyword>